<reference evidence="10 11" key="1">
    <citation type="submission" date="2020-03" db="EMBL/GenBank/DDBJ databases">
        <title>Roseomonas selenitidurans sp. nov. isolated from soil.</title>
        <authorList>
            <person name="Liu H."/>
        </authorList>
    </citation>
    <scope>NUCLEOTIDE SEQUENCE [LARGE SCALE GENOMIC DNA]</scope>
    <source>
        <strain evidence="10 11">JCM 15073</strain>
    </source>
</reference>
<dbReference type="InterPro" id="IPR007272">
    <property type="entry name" value="Sulf_transp_TsuA/YedE"/>
</dbReference>
<dbReference type="RefSeq" id="WP_168047102.1">
    <property type="nucleotide sequence ID" value="NZ_JAATJR010000001.1"/>
</dbReference>
<keyword evidence="5 9" id="KW-0812">Transmembrane</keyword>
<evidence type="ECO:0000256" key="6">
    <source>
        <dbReference type="ARBA" id="ARBA00022989"/>
    </source>
</evidence>
<gene>
    <name evidence="10" type="ORF">HB662_03340</name>
</gene>
<accession>A0ABX1EUR9</accession>
<evidence type="ECO:0000256" key="3">
    <source>
        <dbReference type="ARBA" id="ARBA00022475"/>
    </source>
</evidence>
<dbReference type="EMBL" id="JAAVTX010000001">
    <property type="protein sequence ID" value="NKE43797.1"/>
    <property type="molecule type" value="Genomic_DNA"/>
</dbReference>
<evidence type="ECO:0000256" key="5">
    <source>
        <dbReference type="ARBA" id="ARBA00022692"/>
    </source>
</evidence>
<dbReference type="Proteomes" id="UP000765160">
    <property type="component" value="Unassembled WGS sequence"/>
</dbReference>
<comment type="similarity">
    <text evidence="8">Belongs to the TsuA/YedE (TC 9.B.102) family.</text>
</comment>
<comment type="subcellular location">
    <subcellularLocation>
        <location evidence="1">Cell inner membrane</location>
        <topology evidence="1">Multi-pass membrane protein</topology>
    </subcellularLocation>
</comment>
<dbReference type="Pfam" id="PF04143">
    <property type="entry name" value="Sulf_transp"/>
    <property type="match status" value="1"/>
</dbReference>
<dbReference type="PANTHER" id="PTHR30574:SF1">
    <property type="entry name" value="SULPHUR TRANSPORT DOMAIN-CONTAINING PROTEIN"/>
    <property type="match status" value="1"/>
</dbReference>
<evidence type="ECO:0000313" key="11">
    <source>
        <dbReference type="Proteomes" id="UP000765160"/>
    </source>
</evidence>
<protein>
    <submittedName>
        <fullName evidence="10">YeeE/YedE family protein</fullName>
    </submittedName>
</protein>
<keyword evidence="3" id="KW-1003">Cell membrane</keyword>
<dbReference type="PANTHER" id="PTHR30574">
    <property type="entry name" value="INNER MEMBRANE PROTEIN YEDE"/>
    <property type="match status" value="1"/>
</dbReference>
<evidence type="ECO:0000256" key="1">
    <source>
        <dbReference type="ARBA" id="ARBA00004429"/>
    </source>
</evidence>
<feature type="transmembrane region" description="Helical" evidence="9">
    <location>
        <begin position="339"/>
        <end position="356"/>
    </location>
</feature>
<feature type="transmembrane region" description="Helical" evidence="9">
    <location>
        <begin position="207"/>
        <end position="230"/>
    </location>
</feature>
<feature type="transmembrane region" description="Helical" evidence="9">
    <location>
        <begin position="140"/>
        <end position="162"/>
    </location>
</feature>
<organism evidence="10 11">
    <name type="scientific">Falsiroseomonas frigidaquae</name>
    <dbReference type="NCBI Taxonomy" id="487318"/>
    <lineage>
        <taxon>Bacteria</taxon>
        <taxon>Pseudomonadati</taxon>
        <taxon>Pseudomonadota</taxon>
        <taxon>Alphaproteobacteria</taxon>
        <taxon>Acetobacterales</taxon>
        <taxon>Roseomonadaceae</taxon>
        <taxon>Falsiroseomonas</taxon>
    </lineage>
</organism>
<feature type="transmembrane region" description="Helical" evidence="9">
    <location>
        <begin position="12"/>
        <end position="31"/>
    </location>
</feature>
<keyword evidence="6 9" id="KW-1133">Transmembrane helix</keyword>
<keyword evidence="4" id="KW-0997">Cell inner membrane</keyword>
<keyword evidence="7 9" id="KW-0472">Membrane</keyword>
<evidence type="ECO:0000256" key="7">
    <source>
        <dbReference type="ARBA" id="ARBA00023136"/>
    </source>
</evidence>
<sequence length="365" mass="36485">MAGALAAAPPQAHLPGLALGLAGTAAVLSVLGDTTLVPVLAVAMLLGALLVLLDFGFTGGFRSLLVDRDGRTLGASFIVPAVAALVILPVGTLAEGYGRFVAPIGPPLVVGAAVFGIGMQITNGCGSGTLVAAGQGSRRMWVALPFFCLGGVLGSLVLPAALRLPDLGTVDLPVLLGPWAGLAATEALLLAGALLVLRGARPRRDRLLAGAAIGAAAALLFLVSGLPWGITMGLTLWGAQTMQALGADLTGFAFWSGGWTREALEGPLLALHGSLSDLGLLLGALLAAAAQGRLRHGVPIGWRGALGAAIGGLLMGVGARLSFGCNVGAFLGGASSGSLHGFVWMLAAMPGCWAGIRLRPLFGLR</sequence>
<proteinExistence type="inferred from homology"/>
<feature type="transmembrane region" description="Helical" evidence="9">
    <location>
        <begin position="269"/>
        <end position="288"/>
    </location>
</feature>
<feature type="transmembrane region" description="Helical" evidence="9">
    <location>
        <begin position="174"/>
        <end position="195"/>
    </location>
</feature>
<name>A0ABX1EUR9_9PROT</name>
<feature type="transmembrane region" description="Helical" evidence="9">
    <location>
        <begin position="37"/>
        <end position="61"/>
    </location>
</feature>
<evidence type="ECO:0000256" key="9">
    <source>
        <dbReference type="SAM" id="Phobius"/>
    </source>
</evidence>
<evidence type="ECO:0000256" key="4">
    <source>
        <dbReference type="ARBA" id="ARBA00022519"/>
    </source>
</evidence>
<keyword evidence="11" id="KW-1185">Reference proteome</keyword>
<feature type="transmembrane region" description="Helical" evidence="9">
    <location>
        <begin position="300"/>
        <end position="319"/>
    </location>
</feature>
<evidence type="ECO:0000256" key="2">
    <source>
        <dbReference type="ARBA" id="ARBA00022448"/>
    </source>
</evidence>
<comment type="caution">
    <text evidence="10">The sequence shown here is derived from an EMBL/GenBank/DDBJ whole genome shotgun (WGS) entry which is preliminary data.</text>
</comment>
<evidence type="ECO:0000313" key="10">
    <source>
        <dbReference type="EMBL" id="NKE43797.1"/>
    </source>
</evidence>
<evidence type="ECO:0000256" key="8">
    <source>
        <dbReference type="ARBA" id="ARBA00035655"/>
    </source>
</evidence>
<feature type="transmembrane region" description="Helical" evidence="9">
    <location>
        <begin position="73"/>
        <end position="94"/>
    </location>
</feature>
<keyword evidence="2" id="KW-0813">Transport</keyword>